<organism evidence="1 2">
    <name type="scientific">Catalinimonas alkaloidigena</name>
    <dbReference type="NCBI Taxonomy" id="1075417"/>
    <lineage>
        <taxon>Bacteria</taxon>
        <taxon>Pseudomonadati</taxon>
        <taxon>Bacteroidota</taxon>
        <taxon>Cytophagia</taxon>
        <taxon>Cytophagales</taxon>
        <taxon>Catalimonadaceae</taxon>
        <taxon>Catalinimonas</taxon>
    </lineage>
</organism>
<dbReference type="InterPro" id="IPR007555">
    <property type="entry name" value="DUF499"/>
</dbReference>
<gene>
    <name evidence="1" type="ORF">SAMN05421823_1215</name>
</gene>
<dbReference type="Pfam" id="PF04465">
    <property type="entry name" value="DUF499"/>
    <property type="match status" value="1"/>
</dbReference>
<sequence length="1104" mass="124354">MSTARSNAWHQVAKLRSDLLTGELPQHLFAADLYEVVMQRGEREMYEDPRQFFARTFVTHSIRELAGDVGERLAGRSSKAVRQLALNYGGGKTHTQITLYHLFSHPKALVDIPTAADLLEKFRGHVPKARVAALSFDKLDVKLGMEVRAPNGNTRRLLYAWNVLAYQLAGDQGLEVLHGQAFSEERDTPPSELVLSNLFQIPESEGLAVLILLDEVMMYARNWVGTNLLRQGQLRDFFQSLTQAAAKAKQCAVVASLLGNDPSVRDNIGKSIEVELMQIFNRQEEARIQPVAKEDIADVLRRQFFESESLTEEVRRKNTVTPLDGLAKIDQQTEQHKRREKARFEASYPFHPDLTEVFYTKWAQMENFQQTRGILRVFALALREAAVWEDTSLLIGPNVFLAAPNTGKLSEGLRELAEIASVHAARAGDAPQWSRLLERELGHARQAQELTVDLKNREVEQAVVTTFLHSQPIGQEARLRELILLMGHTYPIKINLYKGLRMWANTSWFLDDEKLGQKDAEGIPEVWRLGFKPNLTQMQADARRNRVSDQQVEAILTEQIESLQSLTKGVKALDIALSKLPRTPGDITDNPAFKFVILPPSAASEANKPSEVAKRFLETYTNLERPRVYKNSMLCVAPSASGLETVREAIRDMRAWEWVEQEVKNQGGDVYRRSQASTRFNEAKRRVPDAVKAAYCIVITFSEKNQIIAFQATPTDEQPLFEIIKADKSARIQETAIEPSALLPDGPYEIWGEGEPFKKVRDMVDAFFQYPRLPKVLQPEAVRNTIKLGCRRGIFVLRYRLPDGSMKTYWRAEIESIKWDEDSLVLMLPEKAELTELTPALLAPGALPDLWQGETITLGDLYTYFAGGKEVIDPPTDEQPYPDLTFVPKAAPDLIQQAVISAVRSGNLMISDEKIMLWKEEVPPGVLKDTTVINHRPDALPYETILPDALPEAWSGKSTNAKSIFDALMQKRGRLPWTQVQQVISSAKKNHQIQSSLTSGEWPCELVDAVKAQFELYLHNRPANGADEAPLQTIGTPTQKFATVTPEAIQDLADNMGELLEATAGYDLQFRLDMSFGEGQEIPTEVKDRVNNILKEFSNDIRVT</sequence>
<evidence type="ECO:0000313" key="2">
    <source>
        <dbReference type="Proteomes" id="UP000198510"/>
    </source>
</evidence>
<accession>A0A1G9VII3</accession>
<dbReference type="EMBL" id="FNFO01000021">
    <property type="protein sequence ID" value="SDM71920.1"/>
    <property type="molecule type" value="Genomic_DNA"/>
</dbReference>
<name>A0A1G9VII3_9BACT</name>
<dbReference type="STRING" id="1075417.SAMN05421823_1215"/>
<proteinExistence type="predicted"/>
<protein>
    <submittedName>
        <fullName evidence="1">Predicted ATPase, AAA+ superfamily</fullName>
    </submittedName>
</protein>
<keyword evidence="2" id="KW-1185">Reference proteome</keyword>
<dbReference type="Proteomes" id="UP000198510">
    <property type="component" value="Unassembled WGS sequence"/>
</dbReference>
<dbReference type="RefSeq" id="WP_089688725.1">
    <property type="nucleotide sequence ID" value="NZ_FNFO01000021.1"/>
</dbReference>
<evidence type="ECO:0000313" key="1">
    <source>
        <dbReference type="EMBL" id="SDM71920.1"/>
    </source>
</evidence>
<reference evidence="1 2" key="1">
    <citation type="submission" date="2016-10" db="EMBL/GenBank/DDBJ databases">
        <authorList>
            <person name="de Groot N.N."/>
        </authorList>
    </citation>
    <scope>NUCLEOTIDE SEQUENCE [LARGE SCALE GENOMIC DNA]</scope>
    <source>
        <strain evidence="1 2">DSM 25186</strain>
    </source>
</reference>
<dbReference type="AlphaFoldDB" id="A0A1G9VII3"/>
<dbReference type="OrthoDB" id="9757917at2"/>